<keyword evidence="3" id="KW-0949">S-adenosyl-L-methionine</keyword>
<dbReference type="GO" id="GO:0016432">
    <property type="term" value="F:tRNA-uridine aminocarboxypropyltransferase activity"/>
    <property type="evidence" value="ECO:0007669"/>
    <property type="project" value="UniProtKB-EC"/>
</dbReference>
<gene>
    <name evidence="7" type="ORF">Q31b_21640</name>
</gene>
<dbReference type="InterPro" id="IPR039262">
    <property type="entry name" value="DTWD2/TAPT"/>
</dbReference>
<evidence type="ECO:0000256" key="3">
    <source>
        <dbReference type="ARBA" id="ARBA00022691"/>
    </source>
</evidence>
<dbReference type="GO" id="GO:0008033">
    <property type="term" value="P:tRNA processing"/>
    <property type="evidence" value="ECO:0007669"/>
    <property type="project" value="UniProtKB-KW"/>
</dbReference>
<feature type="domain" description="DTW" evidence="6">
    <location>
        <begin position="1"/>
        <end position="132"/>
    </location>
</feature>
<accession>A0A5C6E6N9</accession>
<dbReference type="EMBL" id="SJPY01000003">
    <property type="protein sequence ID" value="TWU43126.1"/>
    <property type="molecule type" value="Genomic_DNA"/>
</dbReference>
<dbReference type="Proteomes" id="UP000315471">
    <property type="component" value="Unassembled WGS sequence"/>
</dbReference>
<evidence type="ECO:0000313" key="8">
    <source>
        <dbReference type="Proteomes" id="UP000315471"/>
    </source>
</evidence>
<keyword evidence="8" id="KW-1185">Reference proteome</keyword>
<evidence type="ECO:0000256" key="1">
    <source>
        <dbReference type="ARBA" id="ARBA00012386"/>
    </source>
</evidence>
<comment type="caution">
    <text evidence="7">The sequence shown here is derived from an EMBL/GenBank/DDBJ whole genome shotgun (WGS) entry which is preliminary data.</text>
</comment>
<organism evidence="7 8">
    <name type="scientific">Novipirellula aureliae</name>
    <dbReference type="NCBI Taxonomy" id="2527966"/>
    <lineage>
        <taxon>Bacteria</taxon>
        <taxon>Pseudomonadati</taxon>
        <taxon>Planctomycetota</taxon>
        <taxon>Planctomycetia</taxon>
        <taxon>Pirellulales</taxon>
        <taxon>Pirellulaceae</taxon>
        <taxon>Novipirellula</taxon>
    </lineage>
</organism>
<evidence type="ECO:0000259" key="6">
    <source>
        <dbReference type="SMART" id="SM01144"/>
    </source>
</evidence>
<reference evidence="7 8" key="1">
    <citation type="submission" date="2019-02" db="EMBL/GenBank/DDBJ databases">
        <title>Deep-cultivation of Planctomycetes and their phenomic and genomic characterization uncovers novel biology.</title>
        <authorList>
            <person name="Wiegand S."/>
            <person name="Jogler M."/>
            <person name="Boedeker C."/>
            <person name="Pinto D."/>
            <person name="Vollmers J."/>
            <person name="Rivas-Marin E."/>
            <person name="Kohn T."/>
            <person name="Peeters S.H."/>
            <person name="Heuer A."/>
            <person name="Rast P."/>
            <person name="Oberbeckmann S."/>
            <person name="Bunk B."/>
            <person name="Jeske O."/>
            <person name="Meyerdierks A."/>
            <person name="Storesund J.E."/>
            <person name="Kallscheuer N."/>
            <person name="Luecker S."/>
            <person name="Lage O.M."/>
            <person name="Pohl T."/>
            <person name="Merkel B.J."/>
            <person name="Hornburger P."/>
            <person name="Mueller R.-W."/>
            <person name="Bruemmer F."/>
            <person name="Labrenz M."/>
            <person name="Spormann A.M."/>
            <person name="Op Den Camp H."/>
            <person name="Overmann J."/>
            <person name="Amann R."/>
            <person name="Jetten M.S.M."/>
            <person name="Mascher T."/>
            <person name="Medema M.H."/>
            <person name="Devos D.P."/>
            <person name="Kaster A.-K."/>
            <person name="Ovreas L."/>
            <person name="Rohde M."/>
            <person name="Galperin M.Y."/>
            <person name="Jogler C."/>
        </authorList>
    </citation>
    <scope>NUCLEOTIDE SEQUENCE [LARGE SCALE GENOMIC DNA]</scope>
    <source>
        <strain evidence="7 8">Q31b</strain>
    </source>
</reference>
<dbReference type="PANTHER" id="PTHR21392:SF0">
    <property type="entry name" value="TRNA-URIDINE AMINOCARBOXYPROPYLTRANSFERASE 2"/>
    <property type="match status" value="1"/>
</dbReference>
<dbReference type="AlphaFoldDB" id="A0A5C6E6N9"/>
<dbReference type="InterPro" id="IPR005636">
    <property type="entry name" value="DTW"/>
</dbReference>
<dbReference type="Pfam" id="PF03942">
    <property type="entry name" value="DTW"/>
    <property type="match status" value="1"/>
</dbReference>
<keyword evidence="4" id="KW-0819">tRNA processing</keyword>
<dbReference type="EC" id="2.5.1.25" evidence="1"/>
<evidence type="ECO:0000313" key="7">
    <source>
        <dbReference type="EMBL" id="TWU43126.1"/>
    </source>
</evidence>
<keyword evidence="2" id="KW-0808">Transferase</keyword>
<evidence type="ECO:0000256" key="4">
    <source>
        <dbReference type="ARBA" id="ARBA00022694"/>
    </source>
</evidence>
<sequence>MICEHNTDLARHVESLTLSQRAGILYPSDDARLLENLSPSERPDQLIILDGTWHHAKTMMRDIPRLRRLPRFRLAPASPGRYRIRREPNAFALSTLEATLSALQALEPELERLDQLMMVFDKMVDRQIQYTQPNSQTDWRRNQKRRAGSANVPRILADDLKNVVVAYGEQERVEKLRGRARRLQKPKPVFWTAQRCVTGEVFRVAIRSNCLNEADFADRLGIGKEQLENAVSLETFISMWHSFLRPLDKVAVYHPSTAKLLRNASNDLNTDYILKSVHLADRIAGGTLDDFIAAHQLPTSPRDDSRASQRLANLVAFAEYLSNQYGG</sequence>
<evidence type="ECO:0000256" key="2">
    <source>
        <dbReference type="ARBA" id="ARBA00022679"/>
    </source>
</evidence>
<dbReference type="SMART" id="SM01144">
    <property type="entry name" value="DTW"/>
    <property type="match status" value="1"/>
</dbReference>
<evidence type="ECO:0000256" key="5">
    <source>
        <dbReference type="ARBA" id="ARBA00034489"/>
    </source>
</evidence>
<dbReference type="PANTHER" id="PTHR21392">
    <property type="entry name" value="TRNA-URIDINE AMINOCARBOXYPROPYLTRANSFERASE 2"/>
    <property type="match status" value="1"/>
</dbReference>
<protein>
    <recommendedName>
        <fullName evidence="1">tRNA-uridine aminocarboxypropyltransferase</fullName>
        <ecNumber evidence="1">2.5.1.25</ecNumber>
    </recommendedName>
</protein>
<comment type="similarity">
    <text evidence="5">Belongs to the TDD superfamily. DTWD2 family.</text>
</comment>
<proteinExistence type="inferred from homology"/>
<name>A0A5C6E6N9_9BACT</name>